<evidence type="ECO:0000256" key="1">
    <source>
        <dbReference type="ARBA" id="ARBA00022761"/>
    </source>
</evidence>
<dbReference type="PaxDb" id="7165-AGAP010658-PA"/>
<dbReference type="eggNOG" id="ENOG502QR98">
    <property type="taxonomic scope" value="Eukaryota"/>
</dbReference>
<dbReference type="VEuPathDB" id="VectorBase:AGAMI1_010475"/>
<dbReference type="PANTHER" id="PTHR11511:SF5">
    <property type="entry name" value="FAT-BODY PROTEIN 1-RELATED"/>
    <property type="match status" value="1"/>
</dbReference>
<name>A0NCT7_ANOGA</name>
<keyword evidence="1" id="KW-0758">Storage protein</keyword>
<reference evidence="5" key="3">
    <citation type="journal article" date="2004" name="Trends Parasitol.">
        <title>The Anopheles gambiae genome: an update.</title>
        <authorList>
            <person name="Mongin E."/>
            <person name="Louis C."/>
            <person name="Holt R.A."/>
            <person name="Birney E."/>
            <person name="Collins F.H."/>
        </authorList>
    </citation>
    <scope>NUCLEOTIDE SEQUENCE</scope>
    <source>
        <strain evidence="5">PEST</strain>
    </source>
</reference>
<evidence type="ECO:0000313" key="5">
    <source>
        <dbReference type="EMBL" id="EAU77183.1"/>
    </source>
</evidence>
<dbReference type="Gene3D" id="1.20.1370.10">
    <property type="entry name" value="Hemocyanin, N-terminal domain"/>
    <property type="match status" value="1"/>
</dbReference>
<gene>
    <name evidence="5" type="ORF">AgaP_AGAP010658</name>
</gene>
<feature type="domain" description="Hemocyanin middle" evidence="3">
    <location>
        <begin position="167"/>
        <end position="214"/>
    </location>
</feature>
<sequence>MQRPGCWVVVLGTVLSFCHGTYVPITQAKVDGLPVKYADKEFLVKQKFFFEILRHLHQPIAFEEYLPYTSRWVTDPSKYTNYTEVAEFIQTYEQGVLKKGQIFTIYNYWYAKETVQLYRFFENAIDWDTYYKNVVWARANLNEGMFLSALTLSVLHRKDLQGIVLPAIYEIHPHLFFDGDVFQDATNKRALDPNYGFYANKRNNLALANYTAWFATQF</sequence>
<proteinExistence type="predicted"/>
<feature type="signal peptide" evidence="2">
    <location>
        <begin position="1"/>
        <end position="20"/>
    </location>
</feature>
<dbReference type="SUPFAM" id="SSF48050">
    <property type="entry name" value="Hemocyanin, N-terminal domain"/>
    <property type="match status" value="1"/>
</dbReference>
<evidence type="ECO:0000256" key="2">
    <source>
        <dbReference type="SAM" id="SignalP"/>
    </source>
</evidence>
<feature type="non-terminal residue" evidence="5">
    <location>
        <position position="218"/>
    </location>
</feature>
<evidence type="ECO:0000259" key="4">
    <source>
        <dbReference type="Pfam" id="PF03722"/>
    </source>
</evidence>
<dbReference type="InterPro" id="IPR013788">
    <property type="entry name" value="Hemocyanin/hexamerin"/>
</dbReference>
<reference evidence="5" key="4">
    <citation type="journal article" date="2007" name="Genome Biol.">
        <title>Update of the Anopheles gambiae PEST genome assembly.</title>
        <authorList>
            <person name="Sharakhova M.V."/>
            <person name="Hammond M.P."/>
            <person name="Lobo N.F."/>
            <person name="Krzywinski J."/>
            <person name="Unger M.F."/>
            <person name="Hillenmeyer M.E."/>
            <person name="Bruggner R.V."/>
            <person name="Birney E."/>
            <person name="Collins F.H."/>
        </authorList>
    </citation>
    <scope>NUCLEOTIDE SEQUENCE</scope>
    <source>
        <strain evidence="5">PEST</strain>
    </source>
</reference>
<dbReference type="GO" id="GO:0005576">
    <property type="term" value="C:extracellular region"/>
    <property type="evidence" value="ECO:0007669"/>
    <property type="project" value="UniProtKB-ARBA"/>
</dbReference>
<reference evidence="5" key="5">
    <citation type="submission" date="2011-05" db="EMBL/GenBank/DDBJ databases">
        <authorList>
            <consortium name="VectorBase"/>
        </authorList>
    </citation>
    <scope>NUCLEOTIDE SEQUENCE</scope>
    <source>
        <strain evidence="5">PEST</strain>
    </source>
</reference>
<dbReference type="Pfam" id="PF03722">
    <property type="entry name" value="Hemocyanin_N"/>
    <property type="match status" value="1"/>
</dbReference>
<dbReference type="VEuPathDB" id="VectorBase:AGAP010658"/>
<dbReference type="STRING" id="7165.A0NCT7"/>
<dbReference type="Pfam" id="PF00372">
    <property type="entry name" value="Hemocyanin_M"/>
    <property type="match status" value="1"/>
</dbReference>
<dbReference type="InterPro" id="IPR005204">
    <property type="entry name" value="Hemocyanin_N"/>
</dbReference>
<dbReference type="AlphaFoldDB" id="A0NCT7"/>
<dbReference type="EMBL" id="AAAB01008848">
    <property type="protein sequence ID" value="EAU77183.1"/>
    <property type="molecule type" value="Genomic_DNA"/>
</dbReference>
<accession>A0NCT7</accession>
<reference evidence="5" key="2">
    <citation type="submission" date="2002-03" db="EMBL/GenBank/DDBJ databases">
        <authorList>
            <consortium name="The Anopheles Genome Sequencing Consortium"/>
        </authorList>
    </citation>
    <scope>NUCLEOTIDE SEQUENCE</scope>
    <source>
        <strain evidence="5">PEST</strain>
    </source>
</reference>
<dbReference type="HOGENOM" id="CLU_1269637_0_0_1"/>
<dbReference type="PANTHER" id="PTHR11511">
    <property type="entry name" value="LARVAL STORAGE PROTEIN/PHENOLOXIDASE"/>
    <property type="match status" value="1"/>
</dbReference>
<dbReference type="InParanoid" id="A0NCT7"/>
<organism evidence="5">
    <name type="scientific">Anopheles gambiae</name>
    <name type="common">African malaria mosquito</name>
    <dbReference type="NCBI Taxonomy" id="7165"/>
    <lineage>
        <taxon>Eukaryota</taxon>
        <taxon>Metazoa</taxon>
        <taxon>Ecdysozoa</taxon>
        <taxon>Arthropoda</taxon>
        <taxon>Hexapoda</taxon>
        <taxon>Insecta</taxon>
        <taxon>Pterygota</taxon>
        <taxon>Neoptera</taxon>
        <taxon>Endopterygota</taxon>
        <taxon>Diptera</taxon>
        <taxon>Nematocera</taxon>
        <taxon>Culicoidea</taxon>
        <taxon>Culicidae</taxon>
        <taxon>Anophelinae</taxon>
        <taxon>Anopheles</taxon>
    </lineage>
</organism>
<feature type="chain" id="PRO_5030164027" evidence="2">
    <location>
        <begin position="21"/>
        <end position="218"/>
    </location>
</feature>
<dbReference type="PhylomeDB" id="A0NCT7"/>
<keyword evidence="2" id="KW-0732">Signal</keyword>
<dbReference type="InterPro" id="IPR036697">
    <property type="entry name" value="Hemocyanin_N_sf"/>
</dbReference>
<feature type="domain" description="Hemocyanin N-terminal" evidence="4">
    <location>
        <begin position="42"/>
        <end position="162"/>
    </location>
</feature>
<evidence type="ECO:0000259" key="3">
    <source>
        <dbReference type="Pfam" id="PF00372"/>
    </source>
</evidence>
<reference evidence="5" key="1">
    <citation type="journal article" date="2002" name="Science">
        <title>The genome sequence of the malaria mosquito Anopheles gambiae.</title>
        <authorList>
            <person name="Holt R.A."/>
            <person name="Subramanian G.M."/>
            <person name="Halpern A."/>
            <person name="Sutton G.G."/>
            <person name="Charlab R."/>
            <person name="Nusskern D.R."/>
            <person name="Wincker P."/>
            <person name="Clark A.G."/>
            <person name="Ribeiro J.M."/>
            <person name="Wides R."/>
            <person name="Salzberg S.L."/>
            <person name="Loftus B."/>
            <person name="Yandell M."/>
            <person name="Majoros W.H."/>
            <person name="Rusch D.B."/>
            <person name="Lai Z."/>
            <person name="Kraft C.L."/>
            <person name="Abril J.F."/>
            <person name="Anthouard V."/>
            <person name="Arensburger P."/>
            <person name="Atkinson P.W."/>
            <person name="Baden H."/>
            <person name="de Berardinis V."/>
            <person name="Baldwin D."/>
            <person name="Benes V."/>
            <person name="Biedler J."/>
            <person name="Blass C."/>
            <person name="Bolanos R."/>
            <person name="Boscus D."/>
            <person name="Barnstead M."/>
            <person name="Cai S."/>
            <person name="Center A."/>
            <person name="Chaturverdi K."/>
            <person name="Christophides G.K."/>
            <person name="Chrystal M.A."/>
            <person name="Clamp M."/>
            <person name="Cravchik A."/>
            <person name="Curwen V."/>
            <person name="Dana A."/>
            <person name="Delcher A."/>
            <person name="Dew I."/>
            <person name="Evans C.A."/>
            <person name="Flanigan M."/>
            <person name="Grundschober-Freimoser A."/>
            <person name="Friedli L."/>
            <person name="Gu Z."/>
            <person name="Guan P."/>
            <person name="Guigo R."/>
            <person name="Hillenmeyer M.E."/>
            <person name="Hladun S.L."/>
            <person name="Hogan J.R."/>
            <person name="Hong Y.S."/>
            <person name="Hoover J."/>
            <person name="Jaillon O."/>
            <person name="Ke Z."/>
            <person name="Kodira C."/>
            <person name="Kokoza E."/>
            <person name="Koutsos A."/>
            <person name="Letunic I."/>
            <person name="Levitsky A."/>
            <person name="Liang Y."/>
            <person name="Lin J.J."/>
            <person name="Lobo N.F."/>
            <person name="Lopez J.R."/>
            <person name="Malek J.A."/>
            <person name="McIntosh T.C."/>
            <person name="Meister S."/>
            <person name="Miller J."/>
            <person name="Mobarry C."/>
            <person name="Mongin E."/>
            <person name="Murphy S.D."/>
            <person name="O'Brochta D.A."/>
            <person name="Pfannkoch C."/>
            <person name="Qi R."/>
            <person name="Regier M.A."/>
            <person name="Remington K."/>
            <person name="Shao H."/>
            <person name="Sharakhova M.V."/>
            <person name="Sitter C.D."/>
            <person name="Shetty J."/>
            <person name="Smith T.J."/>
            <person name="Strong R."/>
            <person name="Sun J."/>
            <person name="Thomasova D."/>
            <person name="Ton L.Q."/>
            <person name="Topalis P."/>
            <person name="Tu Z."/>
            <person name="Unger M.F."/>
            <person name="Walenz B."/>
            <person name="Wang A."/>
            <person name="Wang J."/>
            <person name="Wang M."/>
            <person name="Wang X."/>
            <person name="Woodford K.J."/>
            <person name="Wortman J.R."/>
            <person name="Wu M."/>
            <person name="Yao A."/>
            <person name="Zdobnov E.M."/>
            <person name="Zhang H."/>
            <person name="Zhao Q."/>
            <person name="Zhao S."/>
            <person name="Zhu S.C."/>
            <person name="Zhimulev I."/>
            <person name="Coluzzi M."/>
            <person name="della Torre A."/>
            <person name="Roth C.W."/>
            <person name="Louis C."/>
            <person name="Kalush F."/>
            <person name="Mural R.J."/>
            <person name="Myers E.W."/>
            <person name="Adams M.D."/>
            <person name="Smith H.O."/>
            <person name="Broder S."/>
            <person name="Gardner M.J."/>
            <person name="Fraser C.M."/>
            <person name="Birney E."/>
            <person name="Bork P."/>
            <person name="Brey P.T."/>
            <person name="Venter J.C."/>
            <person name="Weissenbach J."/>
            <person name="Kafatos F.C."/>
            <person name="Collins F.H."/>
            <person name="Hoffman S.L."/>
        </authorList>
    </citation>
    <scope>NUCLEOTIDE SEQUENCE [LARGE SCALE GENOMIC DNA]</scope>
    <source>
        <strain evidence="5">PEST</strain>
    </source>
</reference>
<protein>
    <submittedName>
        <fullName evidence="5">AGAP010658-PA</fullName>
    </submittedName>
</protein>
<dbReference type="KEGG" id="aga:4577701"/>
<comment type="caution">
    <text evidence="5">The sequence shown here is derived from an EMBL/GenBank/DDBJ whole genome shotgun (WGS) entry which is preliminary data.</text>
</comment>
<dbReference type="GO" id="GO:0045735">
    <property type="term" value="F:nutrient reservoir activity"/>
    <property type="evidence" value="ECO:0007669"/>
    <property type="project" value="UniProtKB-KW"/>
</dbReference>
<dbReference type="InterPro" id="IPR000896">
    <property type="entry name" value="Hemocyanin/hexamerin_mid_dom"/>
</dbReference>